<evidence type="ECO:0000256" key="5">
    <source>
        <dbReference type="PROSITE-ProRule" id="PRU00843"/>
    </source>
</evidence>
<feature type="binding site" evidence="5">
    <location>
        <position position="129"/>
    </location>
    <ligand>
        <name>ATP</name>
        <dbReference type="ChEBI" id="CHEBI:30616"/>
    </ligand>
</feature>
<keyword evidence="3 5" id="KW-0418">Kinase</keyword>
<proteinExistence type="inferred from homology"/>
<protein>
    <submittedName>
        <fullName evidence="7">ATP:guanido phosphotransferase YacI</fullName>
        <ecNumber evidence="7">2.7.3.-</ecNumber>
    </submittedName>
</protein>
<dbReference type="InterPro" id="IPR023660">
    <property type="entry name" value="Arg_Kinase"/>
</dbReference>
<evidence type="ECO:0000256" key="1">
    <source>
        <dbReference type="ARBA" id="ARBA00022679"/>
    </source>
</evidence>
<keyword evidence="4 5" id="KW-0067">ATP-binding</keyword>
<feature type="binding site" evidence="5">
    <location>
        <begin position="211"/>
        <end position="216"/>
    </location>
    <ligand>
        <name>ATP</name>
        <dbReference type="ChEBI" id="CHEBI:30616"/>
    </ligand>
</feature>
<dbReference type="GO" id="GO:0004111">
    <property type="term" value="F:creatine kinase activity"/>
    <property type="evidence" value="ECO:0007669"/>
    <property type="project" value="InterPro"/>
</dbReference>
<sequence length="361" mass="39803">MSLDVSLLPDGGAGWLDASGEQANIVLSSRVRLARNVEGYAFTGRARDGERLRVLAQLRDAMPSVPSLTQSVVLRVDELADGERQLLHERHLVSKELAGLDAQHPVRSGAAVILTSRLSVMVNEEDHLRLQALRSGFELQDAFAAAQRVDRELGDRLPYAFHPEFGFLTACPTNTGTGMRASVLIHLPGLVLKKEIGKVLAGLQQMGLTYRGLYGEGSEVLGNFFQISNQTTLGRSEEELLDHLMRVVRHVIEREEEARRVLLRDAGYIIEDKLWRAYGTLRFARSLTFDEAMNYLSGVRLAVGLNLIRGLSVYTLNKLLIFGQSAHLAYAEGRALSDSEANLARARFVREALANEAGSQG</sequence>
<dbReference type="InterPro" id="IPR022414">
    <property type="entry name" value="ATP-guanido_PTrfase_cat"/>
</dbReference>
<dbReference type="Pfam" id="PF00217">
    <property type="entry name" value="ATP-gua_Ptrans"/>
    <property type="match status" value="1"/>
</dbReference>
<keyword evidence="2 5" id="KW-0547">Nucleotide-binding</keyword>
<evidence type="ECO:0000313" key="7">
    <source>
        <dbReference type="EMBL" id="CAA9316721.1"/>
    </source>
</evidence>
<evidence type="ECO:0000256" key="2">
    <source>
        <dbReference type="ARBA" id="ARBA00022741"/>
    </source>
</evidence>
<feature type="binding site" evidence="5">
    <location>
        <begin position="180"/>
        <end position="184"/>
    </location>
    <ligand>
        <name>ATP</name>
        <dbReference type="ChEBI" id="CHEBI:30616"/>
    </ligand>
</feature>
<organism evidence="7">
    <name type="scientific">uncultured Gemmatimonadaceae bacterium</name>
    <dbReference type="NCBI Taxonomy" id="246130"/>
    <lineage>
        <taxon>Bacteria</taxon>
        <taxon>Pseudomonadati</taxon>
        <taxon>Gemmatimonadota</taxon>
        <taxon>Gemmatimonadia</taxon>
        <taxon>Gemmatimonadales</taxon>
        <taxon>Gemmatimonadaceae</taxon>
        <taxon>environmental samples</taxon>
    </lineage>
</organism>
<feature type="binding site" evidence="5">
    <location>
        <begin position="28"/>
        <end position="32"/>
    </location>
    <ligand>
        <name>ATP</name>
        <dbReference type="ChEBI" id="CHEBI:30616"/>
    </ligand>
</feature>
<keyword evidence="1 5" id="KW-0808">Transferase</keyword>
<feature type="domain" description="Phosphagen kinase C-terminal" evidence="6">
    <location>
        <begin position="25"/>
        <end position="258"/>
    </location>
</feature>
<dbReference type="PANTHER" id="PTHR11547">
    <property type="entry name" value="ARGININE OR CREATINE KINASE"/>
    <property type="match status" value="1"/>
</dbReference>
<comment type="similarity">
    <text evidence="5">Belongs to the ATP:guanido phosphotransferase family.</text>
</comment>
<dbReference type="InterPro" id="IPR000749">
    <property type="entry name" value="ATP-guanido_PTrfase"/>
</dbReference>
<reference evidence="7" key="1">
    <citation type="submission" date="2020-02" db="EMBL/GenBank/DDBJ databases">
        <authorList>
            <person name="Meier V. D."/>
        </authorList>
    </citation>
    <scope>NUCLEOTIDE SEQUENCE</scope>
    <source>
        <strain evidence="7">AVDCRST_MAG11</strain>
    </source>
</reference>
<dbReference type="PANTHER" id="PTHR11547:SF38">
    <property type="entry name" value="ARGININE KINASE 1-RELATED"/>
    <property type="match status" value="1"/>
</dbReference>
<gene>
    <name evidence="7" type="ORF">AVDCRST_MAG11-1818</name>
</gene>
<dbReference type="EC" id="2.7.3.-" evidence="7"/>
<dbReference type="CDD" id="cd07930">
    <property type="entry name" value="bacterial_phosphagen_kinase"/>
    <property type="match status" value="1"/>
</dbReference>
<dbReference type="PROSITE" id="PS51510">
    <property type="entry name" value="PHOSPHAGEN_KINASE_C"/>
    <property type="match status" value="1"/>
</dbReference>
<dbReference type="AlphaFoldDB" id="A0A6J4L187"/>
<accession>A0A6J4L187</accession>
<dbReference type="EMBL" id="CADCTU010000415">
    <property type="protein sequence ID" value="CAA9316721.1"/>
    <property type="molecule type" value="Genomic_DNA"/>
</dbReference>
<dbReference type="GO" id="GO:0005524">
    <property type="term" value="F:ATP binding"/>
    <property type="evidence" value="ECO:0007669"/>
    <property type="project" value="UniProtKB-UniRule"/>
</dbReference>
<name>A0A6J4L187_9BACT</name>
<evidence type="ECO:0000259" key="6">
    <source>
        <dbReference type="PROSITE" id="PS51510"/>
    </source>
</evidence>
<dbReference type="SUPFAM" id="SSF55931">
    <property type="entry name" value="Glutamine synthetase/guanido kinase"/>
    <property type="match status" value="1"/>
</dbReference>
<dbReference type="InterPro" id="IPR014746">
    <property type="entry name" value="Gln_synth/guanido_kin_cat_dom"/>
</dbReference>
<dbReference type="GO" id="GO:0046314">
    <property type="term" value="P:phosphocreatine biosynthetic process"/>
    <property type="evidence" value="ECO:0007669"/>
    <property type="project" value="InterPro"/>
</dbReference>
<feature type="binding site" evidence="5">
    <location>
        <position position="91"/>
    </location>
    <ligand>
        <name>ATP</name>
        <dbReference type="ChEBI" id="CHEBI:30616"/>
    </ligand>
</feature>
<evidence type="ECO:0000256" key="4">
    <source>
        <dbReference type="ARBA" id="ARBA00022840"/>
    </source>
</evidence>
<dbReference type="GO" id="GO:0005615">
    <property type="term" value="C:extracellular space"/>
    <property type="evidence" value="ECO:0007669"/>
    <property type="project" value="TreeGrafter"/>
</dbReference>
<evidence type="ECO:0000256" key="3">
    <source>
        <dbReference type="ARBA" id="ARBA00022777"/>
    </source>
</evidence>
<dbReference type="Gene3D" id="3.30.590.10">
    <property type="entry name" value="Glutamine synthetase/guanido kinase, catalytic domain"/>
    <property type="match status" value="1"/>
</dbReference>